<name>A0A099LSW8_9VIBR</name>
<keyword evidence="1" id="KW-0812">Transmembrane</keyword>
<keyword evidence="1" id="KW-0472">Membrane</keyword>
<keyword evidence="1" id="KW-1133">Transmembrane helix</keyword>
<organism evidence="2 3">
    <name type="scientific">Vibrio navarrensis</name>
    <dbReference type="NCBI Taxonomy" id="29495"/>
    <lineage>
        <taxon>Bacteria</taxon>
        <taxon>Pseudomonadati</taxon>
        <taxon>Pseudomonadota</taxon>
        <taxon>Gammaproteobacteria</taxon>
        <taxon>Vibrionales</taxon>
        <taxon>Vibrionaceae</taxon>
        <taxon>Vibrio</taxon>
    </lineage>
</organism>
<dbReference type="EMBL" id="JMCG01000001">
    <property type="protein sequence ID" value="KGK10744.1"/>
    <property type="molecule type" value="Genomic_DNA"/>
</dbReference>
<dbReference type="eggNOG" id="COG4648">
    <property type="taxonomic scope" value="Bacteria"/>
</dbReference>
<evidence type="ECO:0000313" key="2">
    <source>
        <dbReference type="EMBL" id="KGK10744.1"/>
    </source>
</evidence>
<feature type="transmembrane region" description="Helical" evidence="1">
    <location>
        <begin position="82"/>
        <end position="101"/>
    </location>
</feature>
<sequence length="185" mass="20683">MRTLLTVLSAIVLLAYPFAVYFGIDKLGLNVVALLLGTVFLLRIFSGHQAKLKELKHLAVLSGMVGVTLVTLGAIFKQQGWLTFYPVMINLSMLAVFALSLTQPQTVIERLARLQQPDLPESGVRYTRTVTKVWCAFFICNASIALYTCFQPLHVWTLYNGLISYLAAGSLFAGEWIVRQRVRKD</sequence>
<comment type="caution">
    <text evidence="2">The sequence shown here is derived from an EMBL/GenBank/DDBJ whole genome shotgun (WGS) entry which is preliminary data.</text>
</comment>
<feature type="transmembrane region" description="Helical" evidence="1">
    <location>
        <begin position="133"/>
        <end position="153"/>
    </location>
</feature>
<dbReference type="RefSeq" id="WP_039424923.1">
    <property type="nucleotide sequence ID" value="NZ_CP061845.1"/>
</dbReference>
<keyword evidence="3" id="KW-1185">Reference proteome</keyword>
<proteinExistence type="predicted"/>
<feature type="transmembrane region" description="Helical" evidence="1">
    <location>
        <begin position="58"/>
        <end position="76"/>
    </location>
</feature>
<gene>
    <name evidence="2" type="ORF">EA26_05290</name>
</gene>
<evidence type="ECO:0000256" key="1">
    <source>
        <dbReference type="SAM" id="Phobius"/>
    </source>
</evidence>
<protein>
    <submittedName>
        <fullName evidence="2">DNA gyrase subunit B</fullName>
    </submittedName>
</protein>
<feature type="transmembrane region" description="Helical" evidence="1">
    <location>
        <begin position="27"/>
        <end position="46"/>
    </location>
</feature>
<feature type="transmembrane region" description="Helical" evidence="1">
    <location>
        <begin position="159"/>
        <end position="178"/>
    </location>
</feature>
<dbReference type="Proteomes" id="UP000029994">
    <property type="component" value="Unassembled WGS sequence"/>
</dbReference>
<dbReference type="AlphaFoldDB" id="A0A099LSW8"/>
<dbReference type="GeneID" id="43682612"/>
<accession>A0A099LSW8</accession>
<reference evidence="2 3" key="1">
    <citation type="submission" date="2014-04" db="EMBL/GenBank/DDBJ databases">
        <title>Genome sequencing of Vibrio navarrensis strains.</title>
        <authorList>
            <person name="Gladney L.M."/>
            <person name="Katz L.S."/>
            <person name="Marino-Ramirez L."/>
            <person name="Jordan I.K."/>
        </authorList>
    </citation>
    <scope>NUCLEOTIDE SEQUENCE [LARGE SCALE GENOMIC DNA]</scope>
    <source>
        <strain evidence="2 3">ATCC 51183</strain>
    </source>
</reference>
<evidence type="ECO:0000313" key="3">
    <source>
        <dbReference type="Proteomes" id="UP000029994"/>
    </source>
</evidence>
<dbReference type="STRING" id="29495.EA26_05290"/>